<dbReference type="InterPro" id="IPR004375">
    <property type="entry name" value="NanQ/TabA/YiaL"/>
</dbReference>
<dbReference type="AlphaFoldDB" id="A0A078LNZ9"/>
<protein>
    <submittedName>
        <fullName evidence="1">Evolved beta-galactosidase subunit beta</fullName>
    </submittedName>
</protein>
<dbReference type="GO" id="GO:0005829">
    <property type="term" value="C:cytosol"/>
    <property type="evidence" value="ECO:0007669"/>
    <property type="project" value="TreeGrafter"/>
</dbReference>
<dbReference type="PANTHER" id="PTHR34986">
    <property type="entry name" value="EVOLVED BETA-GALACTOSIDASE SUBUNIT BETA"/>
    <property type="match status" value="1"/>
</dbReference>
<gene>
    <name evidence="1" type="primary">ebgC</name>
    <name evidence="1" type="ORF">BN1086_04188</name>
</gene>
<dbReference type="EMBL" id="LK931336">
    <property type="protein sequence ID" value="CDZ85959.1"/>
    <property type="molecule type" value="Genomic_DNA"/>
</dbReference>
<organism evidence="1">
    <name type="scientific">Citrobacter koseri</name>
    <name type="common">Citrobacter diversus</name>
    <dbReference type="NCBI Taxonomy" id="545"/>
    <lineage>
        <taxon>Bacteria</taxon>
        <taxon>Pseudomonadati</taxon>
        <taxon>Pseudomonadota</taxon>
        <taxon>Gammaproteobacteria</taxon>
        <taxon>Enterobacterales</taxon>
        <taxon>Enterobacteriaceae</taxon>
        <taxon>Citrobacter</taxon>
    </lineage>
</organism>
<accession>A0A078LNZ9</accession>
<dbReference type="GO" id="GO:0044010">
    <property type="term" value="P:single-species biofilm formation"/>
    <property type="evidence" value="ECO:0007669"/>
    <property type="project" value="TreeGrafter"/>
</dbReference>
<dbReference type="Pfam" id="PF04074">
    <property type="entry name" value="DUF386"/>
    <property type="match status" value="1"/>
</dbReference>
<dbReference type="RefSeq" id="WP_049009427.1">
    <property type="nucleotide sequence ID" value="NZ_AP023452.1"/>
</dbReference>
<name>A0A078LNZ9_CITKO</name>
<evidence type="ECO:0000313" key="1">
    <source>
        <dbReference type="EMBL" id="CDZ85959.1"/>
    </source>
</evidence>
<dbReference type="PATRIC" id="fig|545.12.peg.4209"/>
<dbReference type="InterPro" id="IPR037012">
    <property type="entry name" value="NanQ/TabA/YiaL_sf"/>
</dbReference>
<dbReference type="NCBIfam" id="NF007571">
    <property type="entry name" value="PRK10202.1"/>
    <property type="match status" value="1"/>
</dbReference>
<dbReference type="SUPFAM" id="SSF51197">
    <property type="entry name" value="Clavaminate synthase-like"/>
    <property type="match status" value="1"/>
</dbReference>
<dbReference type="PANTHER" id="PTHR34986:SF4">
    <property type="entry name" value="EVOLVED BETA-GALACTOSIDASE SUBUNIT BETA-RELATED"/>
    <property type="match status" value="1"/>
</dbReference>
<dbReference type="Gene3D" id="2.60.120.370">
    <property type="entry name" value="YhcH/YjgK/YiaL"/>
    <property type="match status" value="1"/>
</dbReference>
<proteinExistence type="predicted"/>
<sequence>MRLLDNLEQFRQVYASGRKWQRCIEAIENIDNIQPGVAHSIGDSLTYRVETDSAADALFTGHRRYVEVHYYLQGRQKIEYAAKDTLQVVEYYRDETDREYLKGCGNTVEVHEGQMVICDNHEAYRFICNHAVKKVVLKVTIEDGYFHNK</sequence>
<reference evidence="1" key="1">
    <citation type="submission" date="2014-06" db="EMBL/GenBank/DDBJ databases">
        <authorList>
            <person name="Urmite Genomes Urmite Genomes"/>
        </authorList>
    </citation>
    <scope>NUCLEOTIDE SEQUENCE</scope>
</reference>